<evidence type="ECO:0000256" key="3">
    <source>
        <dbReference type="ARBA" id="ARBA00022448"/>
    </source>
</evidence>
<dbReference type="Proteomes" id="UP001458880">
    <property type="component" value="Unassembled WGS sequence"/>
</dbReference>
<keyword evidence="7" id="KW-0999">Mitochondrion inner membrane</keyword>
<evidence type="ECO:0000256" key="5">
    <source>
        <dbReference type="ARBA" id="ARBA00022723"/>
    </source>
</evidence>
<comment type="similarity">
    <text evidence="2">Belongs to the mitochondrial carrier (TC 2.A.29) family.</text>
</comment>
<dbReference type="PROSITE" id="PS50920">
    <property type="entry name" value="SOLCAR"/>
    <property type="match status" value="6"/>
</dbReference>
<evidence type="ECO:0000313" key="13">
    <source>
        <dbReference type="EMBL" id="KAK9711431.1"/>
    </source>
</evidence>
<dbReference type="Pfam" id="PF00153">
    <property type="entry name" value="Mito_carr"/>
    <property type="match status" value="6"/>
</dbReference>
<keyword evidence="10" id="KW-0496">Mitochondrion</keyword>
<evidence type="ECO:0000256" key="6">
    <source>
        <dbReference type="ARBA" id="ARBA00022737"/>
    </source>
</evidence>
<evidence type="ECO:0000256" key="8">
    <source>
        <dbReference type="ARBA" id="ARBA00022837"/>
    </source>
</evidence>
<evidence type="ECO:0000256" key="10">
    <source>
        <dbReference type="ARBA" id="ARBA00023128"/>
    </source>
</evidence>
<dbReference type="PANTHER" id="PTHR24089">
    <property type="entry name" value="SOLUTE CARRIER FAMILY 25"/>
    <property type="match status" value="1"/>
</dbReference>
<dbReference type="GO" id="GO:0005743">
    <property type="term" value="C:mitochondrial inner membrane"/>
    <property type="evidence" value="ECO:0007669"/>
    <property type="project" value="UniProtKB-SubCell"/>
</dbReference>
<feature type="repeat" description="Solcar" evidence="12">
    <location>
        <begin position="105"/>
        <end position="193"/>
    </location>
</feature>
<evidence type="ECO:0000256" key="2">
    <source>
        <dbReference type="ARBA" id="ARBA00006375"/>
    </source>
</evidence>
<evidence type="ECO:0000256" key="12">
    <source>
        <dbReference type="PROSITE-ProRule" id="PRU00282"/>
    </source>
</evidence>
<protein>
    <submittedName>
        <fullName evidence="13">Mitochondrial carrier protein</fullName>
    </submittedName>
</protein>
<dbReference type="InterPro" id="IPR023395">
    <property type="entry name" value="MCP_dom_sf"/>
</dbReference>
<dbReference type="PRINTS" id="PR00928">
    <property type="entry name" value="GRAVESDC"/>
</dbReference>
<feature type="repeat" description="Solcar" evidence="12">
    <location>
        <begin position="11"/>
        <end position="97"/>
    </location>
</feature>
<comment type="subcellular location">
    <subcellularLocation>
        <location evidence="1">Mitochondrion inner membrane</location>
        <topology evidence="1">Multi-pass membrane protein</topology>
    </subcellularLocation>
</comment>
<dbReference type="InterPro" id="IPR018108">
    <property type="entry name" value="MCP_transmembrane"/>
</dbReference>
<feature type="repeat" description="Solcar" evidence="12">
    <location>
        <begin position="526"/>
        <end position="613"/>
    </location>
</feature>
<evidence type="ECO:0000256" key="11">
    <source>
        <dbReference type="ARBA" id="ARBA00023136"/>
    </source>
</evidence>
<keyword evidence="8" id="KW-0106">Calcium</keyword>
<feature type="repeat" description="Solcar" evidence="12">
    <location>
        <begin position="318"/>
        <end position="404"/>
    </location>
</feature>
<comment type="caution">
    <text evidence="13">The sequence shown here is derived from an EMBL/GenBank/DDBJ whole genome shotgun (WGS) entry which is preliminary data.</text>
</comment>
<sequence>MAPKGERGNMEFVTKNLLAGGIAGMVSKTTVAPLDRVKILLQAHNKHYARHGVLQGLMNIVKSESAWALYKGNGAQMVRIFPYAAAQFTSFEIYKKYLDGVFGKTSHFDKFLAGAAAGLTAVTLTYPLDTIRARLAFQISGEHVYTGIAHAAVTIFKEEGGTRALYRGFVPTLMGMVPYAGLSFYSFEYLKYGCMKYLPGFTCRKCEKNTGGLVLLIPAKLICGGLAGAIAQSVSYPLDVTRRRMQLALMNPDTKHFAKGMVSTLSYIYKEYGVVKGLYRGMSINYLRAIPMVAVSFSTYELCKQLLDMDTGLQQVVAEFKSPREMTGIAGMVSKTTVAPLDRVKILLQAHNKHYARHGVLQGLMNIVKSESAWALYKGNGAQMVRIFPYAAAQFTSFEIYKKYLDGVFGKTSHFDKFLAGAAAGLTAVTLTYPLDTIRARLAFQISGEHVYTGIAHAAVTIFKEEGGTRALYRGFVPTLMGMVPYAGLSFYSFEYLKYGCMKYLPGFTCRKCEKNTGGLVLLIPAKLICGGLAGAIAQSVSYPLDVTRRRMQLALMNPDTKHFAKGMVSTLSYIYKEYGVVKGLYRGMSINYLRAIPMVAVSFSTYELCKQLLDMDTGLQVS</sequence>
<dbReference type="InterPro" id="IPR002067">
    <property type="entry name" value="MCP"/>
</dbReference>
<keyword evidence="14" id="KW-1185">Reference proteome</keyword>
<evidence type="ECO:0000256" key="7">
    <source>
        <dbReference type="ARBA" id="ARBA00022792"/>
    </source>
</evidence>
<keyword evidence="4 12" id="KW-0812">Transmembrane</keyword>
<dbReference type="SUPFAM" id="SSF103506">
    <property type="entry name" value="Mitochondrial carrier"/>
    <property type="match status" value="2"/>
</dbReference>
<dbReference type="GO" id="GO:0046872">
    <property type="term" value="F:metal ion binding"/>
    <property type="evidence" value="ECO:0007669"/>
    <property type="project" value="UniProtKB-KW"/>
</dbReference>
<keyword evidence="6" id="KW-0677">Repeat</keyword>
<dbReference type="InterPro" id="IPR002167">
    <property type="entry name" value="GDC-like"/>
</dbReference>
<evidence type="ECO:0000256" key="9">
    <source>
        <dbReference type="ARBA" id="ARBA00022989"/>
    </source>
</evidence>
<dbReference type="EMBL" id="JASPKY010000280">
    <property type="protein sequence ID" value="KAK9711431.1"/>
    <property type="molecule type" value="Genomic_DNA"/>
</dbReference>
<gene>
    <name evidence="13" type="ORF">QE152_g25455</name>
</gene>
<evidence type="ECO:0000313" key="14">
    <source>
        <dbReference type="Proteomes" id="UP001458880"/>
    </source>
</evidence>
<evidence type="ECO:0000256" key="1">
    <source>
        <dbReference type="ARBA" id="ARBA00004448"/>
    </source>
</evidence>
<reference evidence="13 14" key="1">
    <citation type="journal article" date="2024" name="BMC Genomics">
        <title>De novo assembly and annotation of Popillia japonica's genome with initial clues to its potential as an invasive pest.</title>
        <authorList>
            <person name="Cucini C."/>
            <person name="Boschi S."/>
            <person name="Funari R."/>
            <person name="Cardaioli E."/>
            <person name="Iannotti N."/>
            <person name="Marturano G."/>
            <person name="Paoli F."/>
            <person name="Bruttini M."/>
            <person name="Carapelli A."/>
            <person name="Frati F."/>
            <person name="Nardi F."/>
        </authorList>
    </citation>
    <scope>NUCLEOTIDE SEQUENCE [LARGE SCALE GENOMIC DNA]</scope>
    <source>
        <strain evidence="13">DMR45628</strain>
    </source>
</reference>
<keyword evidence="11 12" id="KW-0472">Membrane</keyword>
<name>A0AAW1K0E6_POPJA</name>
<dbReference type="FunFam" id="1.50.40.10:FF:000016">
    <property type="entry name" value="Solute carrier family 25 member 23"/>
    <property type="match status" value="2"/>
</dbReference>
<proteinExistence type="inferred from homology"/>
<evidence type="ECO:0000256" key="4">
    <source>
        <dbReference type="ARBA" id="ARBA00022692"/>
    </source>
</evidence>
<feature type="repeat" description="Solcar" evidence="12">
    <location>
        <begin position="412"/>
        <end position="500"/>
    </location>
</feature>
<feature type="repeat" description="Solcar" evidence="12">
    <location>
        <begin position="219"/>
        <end position="306"/>
    </location>
</feature>
<dbReference type="AlphaFoldDB" id="A0AAW1K0E6"/>
<keyword evidence="9" id="KW-1133">Transmembrane helix</keyword>
<dbReference type="GO" id="GO:0055085">
    <property type="term" value="P:transmembrane transport"/>
    <property type="evidence" value="ECO:0007669"/>
    <property type="project" value="InterPro"/>
</dbReference>
<keyword evidence="3" id="KW-0813">Transport</keyword>
<accession>A0AAW1K0E6</accession>
<organism evidence="13 14">
    <name type="scientific">Popillia japonica</name>
    <name type="common">Japanese beetle</name>
    <dbReference type="NCBI Taxonomy" id="7064"/>
    <lineage>
        <taxon>Eukaryota</taxon>
        <taxon>Metazoa</taxon>
        <taxon>Ecdysozoa</taxon>
        <taxon>Arthropoda</taxon>
        <taxon>Hexapoda</taxon>
        <taxon>Insecta</taxon>
        <taxon>Pterygota</taxon>
        <taxon>Neoptera</taxon>
        <taxon>Endopterygota</taxon>
        <taxon>Coleoptera</taxon>
        <taxon>Polyphaga</taxon>
        <taxon>Scarabaeiformia</taxon>
        <taxon>Scarabaeidae</taxon>
        <taxon>Rutelinae</taxon>
        <taxon>Popillia</taxon>
    </lineage>
</organism>
<dbReference type="PRINTS" id="PR00926">
    <property type="entry name" value="MITOCARRIER"/>
</dbReference>
<keyword evidence="5" id="KW-0479">Metal-binding</keyword>
<dbReference type="Gene3D" id="1.50.40.10">
    <property type="entry name" value="Mitochondrial carrier domain"/>
    <property type="match status" value="2"/>
</dbReference>